<dbReference type="SFLD" id="SFLDG01135">
    <property type="entry name" value="C1.5.6:_HAD__Beta-PGM__Phospha"/>
    <property type="match status" value="1"/>
</dbReference>
<reference evidence="2 3" key="1">
    <citation type="submission" date="2016-06" db="EMBL/GenBank/DDBJ databases">
        <authorList>
            <person name="Kjaerup R.B."/>
            <person name="Dalgaard T.S."/>
            <person name="Juul-Madsen H.R."/>
        </authorList>
    </citation>
    <scope>NUCLEOTIDE SEQUENCE [LARGE SCALE GENOMIC DNA]</scope>
    <source>
        <strain evidence="2">2</strain>
    </source>
</reference>
<evidence type="ECO:0000313" key="2">
    <source>
        <dbReference type="EMBL" id="SBT03388.1"/>
    </source>
</evidence>
<dbReference type="SUPFAM" id="SSF56784">
    <property type="entry name" value="HAD-like"/>
    <property type="match status" value="1"/>
</dbReference>
<dbReference type="EMBL" id="FLQY01000008">
    <property type="protein sequence ID" value="SBT03388.1"/>
    <property type="molecule type" value="Genomic_DNA"/>
</dbReference>
<protein>
    <submittedName>
        <fullName evidence="2">Protein CbbY, chromosomal</fullName>
    </submittedName>
</protein>
<dbReference type="InterPro" id="IPR023214">
    <property type="entry name" value="HAD_sf"/>
</dbReference>
<evidence type="ECO:0000256" key="1">
    <source>
        <dbReference type="SAM" id="MobiDB-lite"/>
    </source>
</evidence>
<dbReference type="Proteomes" id="UP000199600">
    <property type="component" value="Unassembled WGS sequence"/>
</dbReference>
<dbReference type="SFLD" id="SFLDF00035">
    <property type="entry name" value="phosphoglycolate_phosphatase"/>
    <property type="match status" value="1"/>
</dbReference>
<dbReference type="PANTHER" id="PTHR42896:SF2">
    <property type="entry name" value="CBBY-LIKE PROTEIN"/>
    <property type="match status" value="1"/>
</dbReference>
<dbReference type="InterPro" id="IPR044999">
    <property type="entry name" value="CbbY-like"/>
</dbReference>
<keyword evidence="3" id="KW-1185">Reference proteome</keyword>
<dbReference type="InterPro" id="IPR023198">
    <property type="entry name" value="PGP-like_dom2"/>
</dbReference>
<accession>A0A1A8XHG9</accession>
<proteinExistence type="predicted"/>
<dbReference type="PANTHER" id="PTHR42896">
    <property type="entry name" value="XYLULOSE-1,5-BISPHOSPHATE (XUBP) PHOSPHATASE"/>
    <property type="match status" value="1"/>
</dbReference>
<dbReference type="AlphaFoldDB" id="A0A1A8XHG9"/>
<dbReference type="Gene3D" id="3.40.50.1000">
    <property type="entry name" value="HAD superfamily/HAD-like"/>
    <property type="match status" value="1"/>
</dbReference>
<dbReference type="InterPro" id="IPR006439">
    <property type="entry name" value="HAD-SF_hydro_IA"/>
</dbReference>
<dbReference type="GO" id="GO:0016787">
    <property type="term" value="F:hydrolase activity"/>
    <property type="evidence" value="ECO:0007669"/>
    <property type="project" value="InterPro"/>
</dbReference>
<name>A0A1A8XHG9_9RHOO</name>
<feature type="region of interest" description="Disordered" evidence="1">
    <location>
        <begin position="1"/>
        <end position="24"/>
    </location>
</feature>
<evidence type="ECO:0000313" key="3">
    <source>
        <dbReference type="Proteomes" id="UP000199600"/>
    </source>
</evidence>
<gene>
    <name evidence="2" type="primary">cbbYC</name>
    <name evidence="2" type="ORF">PROAA_1050004</name>
</gene>
<dbReference type="Pfam" id="PF00702">
    <property type="entry name" value="Hydrolase"/>
    <property type="match status" value="1"/>
</dbReference>
<feature type="compositionally biased region" description="Basic and acidic residues" evidence="1">
    <location>
        <begin position="13"/>
        <end position="23"/>
    </location>
</feature>
<dbReference type="InterPro" id="IPR036412">
    <property type="entry name" value="HAD-like_sf"/>
</dbReference>
<dbReference type="NCBIfam" id="TIGR01509">
    <property type="entry name" value="HAD-SF-IA-v3"/>
    <property type="match status" value="1"/>
</dbReference>
<sequence length="290" mass="31455">MNAKAHPVTATDPTERKPSEKGAAENNISQLQAVIFDVDGTLAETELAGHRVAFNRAFKEFGLDWHWSAALYGELLAVTGGKERIRLYVETYANQMLGRADLDAWVASLHQRKSEIYSELVLSGAIPLRPGVARLIQELRTAGIRIAIATTTTPAGLRSLIMANFRHDMDMLFEVIGAGDIVAAKKPAPDIYQWVLGRLNLPPEACLAVEDSYPGLAAARAAGVPTLVTVNGYTADQNFDGALSVVSDLGEPNVPANPIAGLPLTQECVDLNQLRTWHRLYSETSQRAVL</sequence>
<dbReference type="SFLD" id="SFLDS00003">
    <property type="entry name" value="Haloacid_Dehalogenase"/>
    <property type="match status" value="1"/>
</dbReference>
<dbReference type="Gene3D" id="1.10.150.240">
    <property type="entry name" value="Putative phosphatase, domain 2"/>
    <property type="match status" value="1"/>
</dbReference>
<dbReference type="SFLD" id="SFLDG01129">
    <property type="entry name" value="C1.5:_HAD__Beta-PGM__Phosphata"/>
    <property type="match status" value="1"/>
</dbReference>
<organism evidence="2 3">
    <name type="scientific">Candidatus Propionivibrio aalborgensis</name>
    <dbReference type="NCBI Taxonomy" id="1860101"/>
    <lineage>
        <taxon>Bacteria</taxon>
        <taxon>Pseudomonadati</taxon>
        <taxon>Pseudomonadota</taxon>
        <taxon>Betaproteobacteria</taxon>
        <taxon>Rhodocyclales</taxon>
        <taxon>Rhodocyclaceae</taxon>
        <taxon>Propionivibrio</taxon>
    </lineage>
</organism>